<dbReference type="AlphaFoldDB" id="A0A1F6CDA4"/>
<dbReference type="Proteomes" id="UP000178344">
    <property type="component" value="Unassembled WGS sequence"/>
</dbReference>
<sequence length="66" mass="7509">MLDERHKVDGWFELEGKVVTFDFTMIPEKPVKTHMRIESEELKDVAGLAGRIAREIASISQLPGRV</sequence>
<gene>
    <name evidence="1" type="ORF">A2671_00405</name>
</gene>
<evidence type="ECO:0000313" key="2">
    <source>
        <dbReference type="Proteomes" id="UP000178344"/>
    </source>
</evidence>
<reference evidence="1 2" key="1">
    <citation type="journal article" date="2016" name="Nat. Commun.">
        <title>Thousands of microbial genomes shed light on interconnected biogeochemical processes in an aquifer system.</title>
        <authorList>
            <person name="Anantharaman K."/>
            <person name="Brown C.T."/>
            <person name="Hug L.A."/>
            <person name="Sharon I."/>
            <person name="Castelle C.J."/>
            <person name="Probst A.J."/>
            <person name="Thomas B.C."/>
            <person name="Singh A."/>
            <person name="Wilkins M.J."/>
            <person name="Karaoz U."/>
            <person name="Brodie E.L."/>
            <person name="Williams K.H."/>
            <person name="Hubbard S.S."/>
            <person name="Banfield J.F."/>
        </authorList>
    </citation>
    <scope>NUCLEOTIDE SEQUENCE [LARGE SCALE GENOMIC DNA]</scope>
</reference>
<comment type="caution">
    <text evidence="1">The sequence shown here is derived from an EMBL/GenBank/DDBJ whole genome shotgun (WGS) entry which is preliminary data.</text>
</comment>
<dbReference type="EMBL" id="MFKQ01000033">
    <property type="protein sequence ID" value="OGG46991.1"/>
    <property type="molecule type" value="Genomic_DNA"/>
</dbReference>
<proteinExistence type="predicted"/>
<organism evidence="1 2">
    <name type="scientific">Candidatus Kaiserbacteria bacterium RIFCSPHIGHO2_01_FULL_49_13</name>
    <dbReference type="NCBI Taxonomy" id="1798477"/>
    <lineage>
        <taxon>Bacteria</taxon>
        <taxon>Candidatus Kaiseribacteriota</taxon>
    </lineage>
</organism>
<accession>A0A1F6CDA4</accession>
<evidence type="ECO:0000313" key="1">
    <source>
        <dbReference type="EMBL" id="OGG46991.1"/>
    </source>
</evidence>
<protein>
    <submittedName>
        <fullName evidence="1">Uncharacterized protein</fullName>
    </submittedName>
</protein>
<name>A0A1F6CDA4_9BACT</name>